<proteinExistence type="predicted"/>
<feature type="compositionally biased region" description="Basic and acidic residues" evidence="1">
    <location>
        <begin position="1641"/>
        <end position="1650"/>
    </location>
</feature>
<protein>
    <submittedName>
        <fullName evidence="2">DgyrCDS14618</fullName>
    </submittedName>
</protein>
<feature type="region of interest" description="Disordered" evidence="1">
    <location>
        <begin position="1632"/>
        <end position="1735"/>
    </location>
</feature>
<dbReference type="InterPro" id="IPR027417">
    <property type="entry name" value="P-loop_NTPase"/>
</dbReference>
<dbReference type="Gene3D" id="3.30.420.10">
    <property type="entry name" value="Ribonuclease H-like superfamily/Ribonuclease H"/>
    <property type="match status" value="1"/>
</dbReference>
<dbReference type="OrthoDB" id="6127408at2759"/>
<organism evidence="2 3">
    <name type="scientific">Dimorphilus gyrociliatus</name>
    <dbReference type="NCBI Taxonomy" id="2664684"/>
    <lineage>
        <taxon>Eukaryota</taxon>
        <taxon>Metazoa</taxon>
        <taxon>Spiralia</taxon>
        <taxon>Lophotrochozoa</taxon>
        <taxon>Annelida</taxon>
        <taxon>Polychaeta</taxon>
        <taxon>Polychaeta incertae sedis</taxon>
        <taxon>Dinophilidae</taxon>
        <taxon>Dimorphilus</taxon>
    </lineage>
</organism>
<dbReference type="SUPFAM" id="SSF52047">
    <property type="entry name" value="RNI-like"/>
    <property type="match status" value="4"/>
</dbReference>
<evidence type="ECO:0000313" key="2">
    <source>
        <dbReference type="EMBL" id="CAD5126505.1"/>
    </source>
</evidence>
<dbReference type="InterPro" id="IPR032675">
    <property type="entry name" value="LRR_dom_sf"/>
</dbReference>
<reference evidence="2 3" key="1">
    <citation type="submission" date="2020-08" db="EMBL/GenBank/DDBJ databases">
        <authorList>
            <person name="Hejnol A."/>
        </authorList>
    </citation>
    <scope>NUCLEOTIDE SEQUENCE [LARGE SCALE GENOMIC DNA]</scope>
</reference>
<dbReference type="Proteomes" id="UP000549394">
    <property type="component" value="Unassembled WGS sequence"/>
</dbReference>
<dbReference type="EMBL" id="CAJFCJ010000054">
    <property type="protein sequence ID" value="CAD5126505.1"/>
    <property type="molecule type" value="Genomic_DNA"/>
</dbReference>
<dbReference type="Gene3D" id="3.80.10.10">
    <property type="entry name" value="Ribonuclease Inhibitor"/>
    <property type="match status" value="4"/>
</dbReference>
<feature type="compositionally biased region" description="Basic and acidic residues" evidence="1">
    <location>
        <begin position="1657"/>
        <end position="1732"/>
    </location>
</feature>
<name>A0A7I8WEI1_9ANNE</name>
<dbReference type="GO" id="GO:0003676">
    <property type="term" value="F:nucleic acid binding"/>
    <property type="evidence" value="ECO:0007669"/>
    <property type="project" value="InterPro"/>
</dbReference>
<dbReference type="PANTHER" id="PTHR24109">
    <property type="entry name" value="LEUCINE-RICH REPEAT-CONTAINING PROTEIN 31"/>
    <property type="match status" value="1"/>
</dbReference>
<gene>
    <name evidence="2" type="ORF">DGYR_LOCUS13744</name>
</gene>
<dbReference type="Gene3D" id="3.40.50.300">
    <property type="entry name" value="P-loop containing nucleotide triphosphate hydrolases"/>
    <property type="match status" value="2"/>
</dbReference>
<dbReference type="PANTHER" id="PTHR24109:SF3">
    <property type="entry name" value="LEUCINE-RICH REPEAT-CONTAINING PROTEIN 31"/>
    <property type="match status" value="1"/>
</dbReference>
<comment type="caution">
    <text evidence="2">The sequence shown here is derived from an EMBL/GenBank/DDBJ whole genome shotgun (WGS) entry which is preliminary data.</text>
</comment>
<dbReference type="SUPFAM" id="SSF52540">
    <property type="entry name" value="P-loop containing nucleoside triphosphate hydrolases"/>
    <property type="match status" value="1"/>
</dbReference>
<sequence length="2666" mass="312320">MDAVRRLLLTKHETKLQKLLDNKNNFFFATDFLVQEGIYNCEQGQDNKQSYEESNDKAKIIDATINDIFNNEFSLTGLFSEMDNKQSQQLAQNFTDEKKVEVWENLIKLVKMRRKEELSNVPILPLRQNNRQKLDSFRVPLKLSQTKENVENEETTVELEEEEVFQEIFEKKIKEKKWIFVGCPGAGKTLQSQQIIYNWSNNKEAAYQLKHQLLLSINVSRIDEEANSLSAVVKKQNFNSQIFDYIREDTVEALLKDDNSKTTLLIDLGKECFLKKQWISTLLLQEKYPIRMIIWVESLQNNDLRINAAGVFQLLKFNDQQIQALYTKMVKQQSKQLWDFNSKLRQLSETPKIAMIISSLWLENKDLFNKKTPYSMLDPICKYGQHFEEKDVQKNFFQFCFNNIIQEDGSPIQEFDKIEEIAKCYSNVLFTKVDDTHSEPNLKFHCNLFKEYFAAKHLETQVENMKKAKESDNIMEMENIYEIINRTKNPKIYNIIAFLADYCEKTYNKMILEPCFKDKVLKDKDLQELIIGNDSHQTVRVKKETLNEYTIGIIFKRFQEEIEELELSECTFRDDSDKICFFERISNCKKLKCLIFEEEEIRLNDLEMNFDKLLKSVLNMKKLKKLILKSTTTPINTREYDIEATASDPFYEDKDSATLRITLSNLDKKYGLGLVISIKENEIVGVEYFSIGMNDEITTGFVEMITNIHTLESITLNNKILKSEFCKQFFHQLESLENLKNTFIINCQLDEIDEDFFKQCSKHFCNYYSMFHEQKSNDSIQDDLPSNYRAFLNTNQSLLPSNRNKSNTNNKALNEISIVIEDESPRILLNSDVQNEMFQIIPLKDEKHNKFIEEAIRSDFIMFAEIPFFYGASTEEKKKFFLNFSQFSNEKKKTMNLNKEDKEENEKVDNCRLFMSYVMKSNAIQRVSMTNFNIFGFLEEFEKFMNISFQKLKYFHLENIEIDNRISSIFSSCLFSLKGLQSIKLKDVKFIDKAMLIFWQGLNSMKSGIKEFSVENCYLDKESCFLLSQIIKNFKQLEYLHLSQIICLDSEFNHIFKKVNKKLKSVNLSKCNLNRVYQYENLIILLKNLKNLSQIDISHNTQFYGMFREVIESLENSSSKLKSINLSRCKLNENSLKVVSKFLKKCSQLENLDLSGNVINEEVCSDLFTALSTNKIMKILKINDCKLKIGKSNKLKEFLAECKCLEIFWIHNNVEIREERMAEIFEALSQSSSKSTILKLNFSNCNLSQKSLKAFWDLFKSLPNAQSINLSRNENIGKHLNIFYSSVQSNQSNLLYLDISSCKIRDLNTVDDENTKEYLLQDLTATNFYHLEGGLFSTKFQNKDLNYFRSILLEKMSVQTLEQNLVSRKYQCNDVIKLKESLLKDIKSEQPDDFNNLSHFKKCILNESLFKDEAVREFRNLLFQDLRNWALKNLHNFFMAFRRLKYLNLSNNEPPMLEIIPAIIKSCAPFLHFLILRSCKLSYREHGQNLSHLLIYCRSLRYLDMSSNENLLEISNDDDQENDIQIISKLKLASPTLQSLKFNLCNFNEQNGKELAELLKVCPNLSEIDIGGNPAITNSLGEIFDSLRKSSNLKVFNINKCPITKHCLDSLSKLFDHCHYLEEIYITFGERQDNSRPTARTTKDKEREKGEEDIEKEMEKEFMEKEIEKEKKEKEKEDTEKELEKEEKEDMEKEIEKEKKEKEKEDTEKELEKEEKEDMEKEREKKEKENKNKNKNKKRLLSDIFKHLKNSSLTLRVFHLSGSIIKEDIDNIVNFLVKCRNLSNVTLEINEESRLLILKKITDIISSNSVYHSKFFPWLNKAKSNMSNIVKKARLNNDNGQNPSLTRIWQNFVNLTANCHKNYLDGVKFLPNIDLKTVAQPEYTKFFNQLYMPLLLKQIKPFQKTTSNLADVMFLESISNSAVNNFIIGSAQIGKTTLFNRILYLWSKEEKLQNLLVLRLMLSEIKSPISLVDCLFDSNYKHLRNGINRIKENLNMLLEYYPKKLLILIDDDEEHSNYPDSNLSRILREEMAWKIRKLIFIRNLRQPSIPIDYIFTIKGINPKHNMNSLKDIYCSYSGSNTFSAIKYNYSMLMTSLKGFKEFCTHPLCFLLVFLTLSEKYNQHDPALQNAIQQFIKILNEKKRSHFQWENNNNNTNDVLVQYYTNLTSMKLDSLLSTGIIRYNPQAIFPLIHGWNKLFILPAIENYYLRKFFVSRSLDPSGVPLFKALSEGKFLGSTLSLNIRNAGDMSLFLYLCKKSVHQFNKIVIKYKGDKRIFLALQKRHKQDIKVLAIVNLCASEVFCPAKNNSTVFGHLKNVIEKSLLQFPSNSNLLLKEMVMNFTYMDLNSYNLKSFFTDTTSTFIYCTEILLSDASLNEITCKHLQTFLSMQFSLKVFDISFNRIGNECLQRFFQSLSPSAPILECIFIQSIAIDNNIVKAFIDFLNQLQNLLKVDISNNDLTKEYKQQMINFAIEKKRKGGRKVSSKNGDPRIDFSTAQRKERIFKHERFTDNFQFDNFDSQFLSLNISPKTRQHFGLKNGYQEKSSIADIPAITIPLVQNYKRGETFQQNGASCHTAARTKAYLKRKGVETLDPWPGNSPDLNIIEQIWGICQKCLMAHQARNKDELWEMFREEFFKIPELEIQFLYETIERRLRAVVEAKGMYTKY</sequence>
<evidence type="ECO:0000313" key="3">
    <source>
        <dbReference type="Proteomes" id="UP000549394"/>
    </source>
</evidence>
<dbReference type="InterPro" id="IPR036397">
    <property type="entry name" value="RNaseH_sf"/>
</dbReference>
<accession>A0A7I8WEI1</accession>
<dbReference type="InterPro" id="IPR042419">
    <property type="entry name" value="LRC31"/>
</dbReference>
<keyword evidence="3" id="KW-1185">Reference proteome</keyword>
<evidence type="ECO:0000256" key="1">
    <source>
        <dbReference type="SAM" id="MobiDB-lite"/>
    </source>
</evidence>